<proteinExistence type="predicted"/>
<evidence type="ECO:0000313" key="5">
    <source>
        <dbReference type="Proteomes" id="UP001209276"/>
    </source>
</evidence>
<evidence type="ECO:0000256" key="1">
    <source>
        <dbReference type="SAM" id="SignalP"/>
    </source>
</evidence>
<feature type="chain" id="PRO_5042966347" description="Peptidase C39-like domain-containing protein" evidence="1">
    <location>
        <begin position="27"/>
        <end position="432"/>
    </location>
</feature>
<dbReference type="RefSeq" id="WP_087444692.1">
    <property type="nucleotide sequence ID" value="NZ_CABMNB010000047.1"/>
</dbReference>
<dbReference type="AlphaFoldDB" id="A0AAP9DTZ6"/>
<dbReference type="EMBL" id="JAMDMM010000021">
    <property type="protein sequence ID" value="MCY9607754.1"/>
    <property type="molecule type" value="Genomic_DNA"/>
</dbReference>
<organism evidence="3 4">
    <name type="scientific">Paenibacillus thiaminolyticus</name>
    <name type="common">Bacillus thiaminolyticus</name>
    <dbReference type="NCBI Taxonomy" id="49283"/>
    <lineage>
        <taxon>Bacteria</taxon>
        <taxon>Bacillati</taxon>
        <taxon>Bacillota</taxon>
        <taxon>Bacilli</taxon>
        <taxon>Bacillales</taxon>
        <taxon>Paenibacillaceae</taxon>
        <taxon>Paenibacillus</taxon>
    </lineage>
</organism>
<evidence type="ECO:0000313" key="2">
    <source>
        <dbReference type="EMBL" id="MCY9607754.1"/>
    </source>
</evidence>
<dbReference type="EMBL" id="CP041405">
    <property type="protein sequence ID" value="QDM44132.1"/>
    <property type="molecule type" value="Genomic_DNA"/>
</dbReference>
<feature type="signal peptide" evidence="1">
    <location>
        <begin position="1"/>
        <end position="26"/>
    </location>
</feature>
<gene>
    <name evidence="3" type="ORF">FLT43_12005</name>
    <name evidence="2" type="ORF">M5W83_11420</name>
</gene>
<sequence>MRSKSIVAVFMVITLLASLLSTSVFAETTEVDNGLAVSSTKLLPRSDVMKIVDMNLQGYLSTDIQTQGKTLTASEDFIPLYDLQNNMFAYMVPLLENGEDIGYMTVGAIEDGYATYNILIEDNIISNILSKLNETNASDAGSAQLVFIPPMQYILKREMNQSVQYFDITNIRQIHEVTNTIEKNQSVIQDAYKNIRNEENREHMRNLQQASPSYSTLAAKEDVSLYSERTYGNFVPIEYSNGVYSYGGNQNWWDSGSNQAERGCGPVAAANITNYLAKIKDSRKYGKLYSGNTWSLSDFMKHMNTLYDYINPGMFGEVSVSDFASTVERYAKDKGVTLSRVTDNSSFTLDNTANYIKAGLSIDSPVATLNTKKWSNYDYEWHWMTITKYYRDPNDNRWIAVSTWGKRHSIDYRVHFDAMKYGWWQGGLMYFE</sequence>
<evidence type="ECO:0008006" key="6">
    <source>
        <dbReference type="Google" id="ProtNLM"/>
    </source>
</evidence>
<keyword evidence="1" id="KW-0732">Signal</keyword>
<reference evidence="2 5" key="2">
    <citation type="submission" date="2022-05" db="EMBL/GenBank/DDBJ databases">
        <title>Genome Sequencing of Bee-Associated Microbes.</title>
        <authorList>
            <person name="Dunlap C."/>
        </authorList>
    </citation>
    <scope>NUCLEOTIDE SEQUENCE [LARGE SCALE GENOMIC DNA]</scope>
    <source>
        <strain evidence="2 5">NRRL B-14613</strain>
    </source>
</reference>
<dbReference type="GeneID" id="76996691"/>
<dbReference type="Proteomes" id="UP000315377">
    <property type="component" value="Chromosome"/>
</dbReference>
<evidence type="ECO:0000313" key="4">
    <source>
        <dbReference type="Proteomes" id="UP000315377"/>
    </source>
</evidence>
<dbReference type="Proteomes" id="UP001209276">
    <property type="component" value="Unassembled WGS sequence"/>
</dbReference>
<protein>
    <recommendedName>
        <fullName evidence="6">Peptidase C39-like domain-containing protein</fullName>
    </recommendedName>
</protein>
<reference evidence="3 4" key="1">
    <citation type="submission" date="2019-07" db="EMBL/GenBank/DDBJ databases">
        <title>Paenibacillus thiaminolyticus NRRL B-4156.</title>
        <authorList>
            <person name="Hehnly C."/>
            <person name="Zhang L."/>
        </authorList>
    </citation>
    <scope>NUCLEOTIDE SEQUENCE [LARGE SCALE GENOMIC DNA]</scope>
    <source>
        <strain evidence="3 4">NRRL B-4156</strain>
    </source>
</reference>
<name>A0AAP9DTZ6_PANTH</name>
<accession>A0AAP9DTZ6</accession>
<evidence type="ECO:0000313" key="3">
    <source>
        <dbReference type="EMBL" id="QDM44132.1"/>
    </source>
</evidence>
<keyword evidence="5" id="KW-1185">Reference proteome</keyword>